<protein>
    <submittedName>
        <fullName evidence="3">Uncharacterized protein</fullName>
    </submittedName>
</protein>
<comment type="caution">
    <text evidence="3">The sequence shown here is derived from an EMBL/GenBank/DDBJ whole genome shotgun (WGS) entry which is preliminary data.</text>
</comment>
<feature type="signal peptide" evidence="2">
    <location>
        <begin position="1"/>
        <end position="17"/>
    </location>
</feature>
<reference evidence="3" key="1">
    <citation type="submission" date="2022-10" db="EMBL/GenBank/DDBJ databases">
        <title>Tapping the CABI collections for fungal endophytes: first genome assemblies for Collariella, Neodidymelliopsis, Ascochyta clinopodiicola, Didymella pomorum, Didymosphaeria variabile, Neocosmospora piperis and Neocucurbitaria cava.</title>
        <authorList>
            <person name="Hill R."/>
        </authorList>
    </citation>
    <scope>NUCLEOTIDE SEQUENCE</scope>
    <source>
        <strain evidence="3">IMI 355091</strain>
    </source>
</reference>
<dbReference type="AlphaFoldDB" id="A0A9W9D7F2"/>
<sequence length="172" mass="18240">MLFATFALVSLFVSASANPAFFFPKVAPKVAPSRPQVGPAPKPNPIPKDKPDQPQGNPAPAQAQAQAQAQANNVGGLNNRLKKAEDVVDLLDIGNDIAQAILGTAPSTTVLATTVTVPTAWATDFAPCKSYASILSSCAAATTSFYNLEYDKQASCSAKIRDELRRLRIWLL</sequence>
<dbReference type="EMBL" id="JAPEVA010000028">
    <property type="protein sequence ID" value="KAJ4406287.1"/>
    <property type="molecule type" value="Genomic_DNA"/>
</dbReference>
<evidence type="ECO:0000313" key="4">
    <source>
        <dbReference type="Proteomes" id="UP001140510"/>
    </source>
</evidence>
<keyword evidence="2" id="KW-0732">Signal</keyword>
<evidence type="ECO:0000313" key="3">
    <source>
        <dbReference type="EMBL" id="KAJ4406287.1"/>
    </source>
</evidence>
<dbReference type="Proteomes" id="UP001140510">
    <property type="component" value="Unassembled WGS sequence"/>
</dbReference>
<organism evidence="3 4">
    <name type="scientific">Didymella pomorum</name>
    <dbReference type="NCBI Taxonomy" id="749634"/>
    <lineage>
        <taxon>Eukaryota</taxon>
        <taxon>Fungi</taxon>
        <taxon>Dikarya</taxon>
        <taxon>Ascomycota</taxon>
        <taxon>Pezizomycotina</taxon>
        <taxon>Dothideomycetes</taxon>
        <taxon>Pleosporomycetidae</taxon>
        <taxon>Pleosporales</taxon>
        <taxon>Pleosporineae</taxon>
        <taxon>Didymellaceae</taxon>
        <taxon>Didymella</taxon>
    </lineage>
</organism>
<feature type="region of interest" description="Disordered" evidence="1">
    <location>
        <begin position="31"/>
        <end position="71"/>
    </location>
</feature>
<name>A0A9W9D7F2_9PLEO</name>
<dbReference type="OrthoDB" id="10642293at2759"/>
<evidence type="ECO:0000256" key="2">
    <source>
        <dbReference type="SAM" id="SignalP"/>
    </source>
</evidence>
<accession>A0A9W9D7F2</accession>
<feature type="chain" id="PRO_5040851128" evidence="2">
    <location>
        <begin position="18"/>
        <end position="172"/>
    </location>
</feature>
<gene>
    <name evidence="3" type="ORF">N0V91_004741</name>
</gene>
<keyword evidence="4" id="KW-1185">Reference proteome</keyword>
<proteinExistence type="predicted"/>
<feature type="compositionally biased region" description="Low complexity" evidence="1">
    <location>
        <begin position="53"/>
        <end position="71"/>
    </location>
</feature>
<evidence type="ECO:0000256" key="1">
    <source>
        <dbReference type="SAM" id="MobiDB-lite"/>
    </source>
</evidence>